<dbReference type="EMBL" id="CCBP010000110">
    <property type="protein sequence ID" value="CDO72096.1"/>
    <property type="molecule type" value="Genomic_DNA"/>
</dbReference>
<dbReference type="OrthoDB" id="3256413at2759"/>
<proteinExistence type="predicted"/>
<dbReference type="OMA" id="WVCYVFG"/>
<protein>
    <submittedName>
        <fullName evidence="1">Uncharacterized protein</fullName>
    </submittedName>
</protein>
<gene>
    <name evidence="1" type="ORF">BN946_scf184962.g39</name>
</gene>
<comment type="caution">
    <text evidence="1">The sequence shown here is derived from an EMBL/GenBank/DDBJ whole genome shotgun (WGS) entry which is preliminary data.</text>
</comment>
<reference evidence="1" key="1">
    <citation type="submission" date="2014-01" db="EMBL/GenBank/DDBJ databases">
        <title>The genome of the white-rot fungus Pycnoporus cinnabarinus: a basidiomycete model with a versatile arsenal for lignocellulosic biomass breakdown.</title>
        <authorList>
            <person name="Levasseur A."/>
            <person name="Lomascolo A."/>
            <person name="Ruiz-Duenas F.J."/>
            <person name="Uzan E."/>
            <person name="Piumi F."/>
            <person name="Kues U."/>
            <person name="Ram A.F.J."/>
            <person name="Murat C."/>
            <person name="Haon M."/>
            <person name="Benoit I."/>
            <person name="Arfi Y."/>
            <person name="Chevret D."/>
            <person name="Drula E."/>
            <person name="Kwon M.J."/>
            <person name="Gouret P."/>
            <person name="Lesage-Meessen L."/>
            <person name="Lombard V."/>
            <person name="Mariette J."/>
            <person name="Noirot C."/>
            <person name="Park J."/>
            <person name="Patyshakuliyeva A."/>
            <person name="Wieneger R.A.B."/>
            <person name="Wosten H.A.B."/>
            <person name="Martin F."/>
            <person name="Coutinho P.M."/>
            <person name="de Vries R."/>
            <person name="Martinez A.T."/>
            <person name="Klopp C."/>
            <person name="Pontarotti P."/>
            <person name="Henrissat B."/>
            <person name="Record E."/>
        </authorList>
    </citation>
    <scope>NUCLEOTIDE SEQUENCE [LARGE SCALE GENOMIC DNA]</scope>
    <source>
        <strain evidence="1">BRFM137</strain>
    </source>
</reference>
<name>A0A060SCY6_PYCCI</name>
<dbReference type="HOGENOM" id="CLU_007279_3_1_1"/>
<dbReference type="Proteomes" id="UP000029665">
    <property type="component" value="Unassembled WGS sequence"/>
</dbReference>
<accession>A0A060SCY6</accession>
<evidence type="ECO:0000313" key="1">
    <source>
        <dbReference type="EMBL" id="CDO72096.1"/>
    </source>
</evidence>
<sequence>MLKARNEAWDDLAWTAREEIPMLQGGVWELYGGILAQGEGSRTLVFKQLPSNLRGIEGREWRIEDVGVNIRDFGMDPAQDLLVVIENRVDESGLDCNVHFRSLASGQPHPSAPRPAVVSHHTPRGRFSYTIQIAEDYVAVLMTSGDEDHSQLLIWNWKTGQRRLYITGSDLSSYAFLDDRHILLTSLPTMELDNNNIFHGDDPQLLVIDLERMSDRHEIDFNDLDWMCAFHYPTLGENFATISMSIRSDPAPNWAPNPAHKVPFHVARRDRLFVITLWVVQGNMHIIPFISLVPSWTFLDCIRTLSPGETQRIFDWSEWGPHGSRLIPAPPTHTSVWVCYVYGLTFALSIRQGSQRGIVTFDFNQYAVRRLRAQEEREAAAVGPLAWALQQGARRKLVQEDDRAFHPAGVFKDEVRTSLPYILRKTSPLNSEEGEGHFDAVMLSEDSLIMVSSLQARTIVSSDKGINAK</sequence>
<dbReference type="STRING" id="5643.A0A060SCY6"/>
<evidence type="ECO:0000313" key="2">
    <source>
        <dbReference type="Proteomes" id="UP000029665"/>
    </source>
</evidence>
<keyword evidence="2" id="KW-1185">Reference proteome</keyword>
<organism evidence="1 2">
    <name type="scientific">Pycnoporus cinnabarinus</name>
    <name type="common">Cinnabar-red polypore</name>
    <name type="synonym">Trametes cinnabarina</name>
    <dbReference type="NCBI Taxonomy" id="5643"/>
    <lineage>
        <taxon>Eukaryota</taxon>
        <taxon>Fungi</taxon>
        <taxon>Dikarya</taxon>
        <taxon>Basidiomycota</taxon>
        <taxon>Agaricomycotina</taxon>
        <taxon>Agaricomycetes</taxon>
        <taxon>Polyporales</taxon>
        <taxon>Polyporaceae</taxon>
        <taxon>Trametes</taxon>
    </lineage>
</organism>
<dbReference type="AlphaFoldDB" id="A0A060SCY6"/>